<sequence length="262" mass="26849">MKHLFSLILLAGLAAPVVVTAYDVFGPLKPAQVGTSYTVEFNLTALAPVLNGNTNSTFSTASCSASVSSASTAATSTSASSARASSAVDHNGCDFIPIPIPATTSASVVTATVTEAISPNSSISQPTAMAAHSSTTISSALSTSSVAGSTHSPDTCGPAEPAFCLIGMPANYTTGSNDIPVFSILQLYRGSFTASRASLIPVVRLRIDDTELLLALALLTTWVVIAFLISQHQEAPQKPPEKTYGVVEVPHTQHSATPAEGL</sequence>
<dbReference type="Proteomes" id="UP001144978">
    <property type="component" value="Unassembled WGS sequence"/>
</dbReference>
<accession>A0ACC1PWJ4</accession>
<gene>
    <name evidence="1" type="ORF">NUW54_g5509</name>
</gene>
<keyword evidence="2" id="KW-1185">Reference proteome</keyword>
<protein>
    <submittedName>
        <fullName evidence="1">Uncharacterized protein</fullName>
    </submittedName>
</protein>
<reference evidence="1" key="1">
    <citation type="submission" date="2022-08" db="EMBL/GenBank/DDBJ databases">
        <title>Genome Sequence of Pycnoporus sanguineus.</title>
        <authorList>
            <person name="Buettner E."/>
        </authorList>
    </citation>
    <scope>NUCLEOTIDE SEQUENCE</scope>
    <source>
        <strain evidence="1">CG-C14</strain>
    </source>
</reference>
<evidence type="ECO:0000313" key="1">
    <source>
        <dbReference type="EMBL" id="KAJ3003048.1"/>
    </source>
</evidence>
<evidence type="ECO:0000313" key="2">
    <source>
        <dbReference type="Proteomes" id="UP001144978"/>
    </source>
</evidence>
<dbReference type="EMBL" id="JANSHE010001365">
    <property type="protein sequence ID" value="KAJ3003048.1"/>
    <property type="molecule type" value="Genomic_DNA"/>
</dbReference>
<comment type="caution">
    <text evidence="1">The sequence shown here is derived from an EMBL/GenBank/DDBJ whole genome shotgun (WGS) entry which is preliminary data.</text>
</comment>
<proteinExistence type="predicted"/>
<name>A0ACC1PWJ4_9APHY</name>
<organism evidence="1 2">
    <name type="scientific">Trametes sanguinea</name>
    <dbReference type="NCBI Taxonomy" id="158606"/>
    <lineage>
        <taxon>Eukaryota</taxon>
        <taxon>Fungi</taxon>
        <taxon>Dikarya</taxon>
        <taxon>Basidiomycota</taxon>
        <taxon>Agaricomycotina</taxon>
        <taxon>Agaricomycetes</taxon>
        <taxon>Polyporales</taxon>
        <taxon>Polyporaceae</taxon>
        <taxon>Trametes</taxon>
    </lineage>
</organism>